<comment type="catalytic activity">
    <reaction evidence="1">
        <text>Exonucleolytic cleavage in the 3'- to 5'-direction to yield nucleoside 5'-phosphates.</text>
        <dbReference type="EC" id="3.1.11.2"/>
    </reaction>
</comment>
<dbReference type="PROSITE" id="PS51999">
    <property type="entry name" value="ZF_GRF"/>
    <property type="match status" value="1"/>
</dbReference>
<feature type="active site" description="Proton acceptor" evidence="11">
    <location>
        <position position="298"/>
    </location>
</feature>
<evidence type="ECO:0000256" key="1">
    <source>
        <dbReference type="ARBA" id="ARBA00000493"/>
    </source>
</evidence>
<dbReference type="OrthoDB" id="498125at2759"/>
<dbReference type="InterPro" id="IPR004808">
    <property type="entry name" value="AP_endonuc_1"/>
</dbReference>
<feature type="non-terminal residue" evidence="16">
    <location>
        <position position="1"/>
    </location>
</feature>
<keyword evidence="7" id="KW-0378">Hydrolase</keyword>
<feature type="site" description="Interaction with DNA substrate" evidence="13">
    <location>
        <position position="298"/>
    </location>
</feature>
<feature type="binding site" evidence="12">
    <location>
        <position position="9"/>
    </location>
    <ligand>
        <name>Mg(2+)</name>
        <dbReference type="ChEBI" id="CHEBI:18420"/>
        <label>1</label>
    </ligand>
</feature>
<keyword evidence="6 14" id="KW-0863">Zinc-finger</keyword>
<dbReference type="GO" id="GO:0008270">
    <property type="term" value="F:zinc ion binding"/>
    <property type="evidence" value="ECO:0007669"/>
    <property type="project" value="UniProtKB-KW"/>
</dbReference>
<evidence type="ECO:0000256" key="6">
    <source>
        <dbReference type="ARBA" id="ARBA00022771"/>
    </source>
</evidence>
<dbReference type="GO" id="GO:0006284">
    <property type="term" value="P:base-excision repair"/>
    <property type="evidence" value="ECO:0007669"/>
    <property type="project" value="TreeGrafter"/>
</dbReference>
<dbReference type="InterPro" id="IPR036691">
    <property type="entry name" value="Endo/exonu/phosph_ase_sf"/>
</dbReference>
<dbReference type="Pfam" id="PF12530">
    <property type="entry name" value="DUF3730"/>
    <property type="match status" value="1"/>
</dbReference>
<dbReference type="GO" id="GO:0008081">
    <property type="term" value="F:phosphoric diester hydrolase activity"/>
    <property type="evidence" value="ECO:0007669"/>
    <property type="project" value="TreeGrafter"/>
</dbReference>
<keyword evidence="12" id="KW-0464">Manganese</keyword>
<dbReference type="GO" id="GO:0005634">
    <property type="term" value="C:nucleus"/>
    <property type="evidence" value="ECO:0007669"/>
    <property type="project" value="TreeGrafter"/>
</dbReference>
<sequence length="1407" mass="157560">MPWKIVSWNVNGIRTLVTPKTPLSKWLNDFDADIVCFQETKISREALQEEIAVVPGYTSYFAFSQTRVGYSGVATYCKSSTATPTNAEDCLTGWQSNSNSVIGFTASASDDNLSSGGLSSLDTEGRCVLTEHLISDSLTDEKKKLFVFNVYVPRVDFEENPPPRLDYKMDFLRILLQRAKKMTAAGHCVIITGDLNVCISPEDHFDPGDINDFYKDRPDRQLLKSSLLNSELSGDGFLVDSFRKMHPDRKNAYSCWHTKLGLRSKNLGTRIDFVLTDLASANLLAGADVCPHVMGSDHCPVETSFSSSLHASVVCPALATKLWPQFARKQQKLTDFFARGEKNCVASVVQKREKAKKCNNLISSYFVKRQKVTDSGEFVISESASQEVERVIEDIEQESCSPPIRSEISVETSRSGNVSNSWKSLLTGPPKCKHGFVCVRRVVKKPGPNLKREFWSCPIMPVEEVDKGPKCSFFLWIRQPKFLLNPAGVFGASEQDFEEPIGNLLCTELNELWRHLGDVDEAKSSASAATLKTLYLKRKLKLSEIVSGVMVVVHSQNRNPMGAILMLLEVLSVADDLSEVWSPNRELEDLRSSKVKSAVNPLVALVLHKPSCGHAILSGADYFYRRTDCSKLWGLLLELFKFVLNDEGTTQEHFLLQREAFLILANRGADFSYRDVYELLRNHVWIRKKLYNDQDLEAAADKLVLLLQRFPSTTVWKSSDDDNILPICCAILWESSKSTSNAIFLPRLMTVLNTVVTELSPAYQAFLWLFLCVFLPICPISLYESAIDLANWLFPKLENGNKTLVLSMLAPACHTAGLEEVESLAKAVIGAKVLVNRLTEFRASEMAKDPDSKFAIRINCHSDENGLLIVRHPFLSNILRVQTWLTTDGFDTKSKSSRKNAEDVVIQTAMLGEFLALDEENSRISAFGMNHEELLEALVDAGEKDPVAAVRMLPVFVATLSFKTLGSRAMSSALKLRVMQVLPKWAVHKACVKPLLNLIAAMRSQSGLEVMALRMMHELWKADDRCFGELEAMLVQSKNDSAAWAIAKSCLVRDICLSKANKFGNAFLGLVVDTIKAPSGLEIHALCALDAVGALCKESVVDLQDVFEILTILAHAETRSLVISKIGEVIQLAADVERTSRKANLFVTRVLNWLWDLTCGTQVHLVNMALRTLGKFSPTDFKLSMVPVSFRSRAEIKERIFDEQEDFVSGAHILKMFEELNEKSFPAMEDLVLSMTGHEMRNMGKRAYTMGMNLAATRRNPENPAGEPMDYNYLDEKSLLKWVIRYLIEESRKERTDSGSTILICLAALNQTEFFSGTRGLPPPRILRPLARLPELLCAVLDLVVEAMVVLRRRFSDVVVALNVTEYEENSLAGFLEFHFEKPLQDHGKKLTDDWLTAFRDSLTDNR</sequence>
<dbReference type="PROSITE" id="PS51435">
    <property type="entry name" value="AP_NUCLEASE_F1_4"/>
    <property type="match status" value="1"/>
</dbReference>
<evidence type="ECO:0000256" key="5">
    <source>
        <dbReference type="ARBA" id="ARBA00022723"/>
    </source>
</evidence>
<evidence type="ECO:0000256" key="2">
    <source>
        <dbReference type="ARBA" id="ARBA00007092"/>
    </source>
</evidence>
<feature type="binding site" evidence="12">
    <location>
        <position position="39"/>
    </location>
    <ligand>
        <name>Mg(2+)</name>
        <dbReference type="ChEBI" id="CHEBI:18420"/>
        <label>1</label>
    </ligand>
</feature>
<evidence type="ECO:0000256" key="7">
    <source>
        <dbReference type="ARBA" id="ARBA00022801"/>
    </source>
</evidence>
<dbReference type="Pfam" id="PF06839">
    <property type="entry name" value="Zn_ribbon_GRF"/>
    <property type="match status" value="1"/>
</dbReference>
<comment type="cofactor">
    <cofactor evidence="12">
        <name>Mg(2+)</name>
        <dbReference type="ChEBI" id="CHEBI:18420"/>
    </cofactor>
    <cofactor evidence="12">
        <name>Mn(2+)</name>
        <dbReference type="ChEBI" id="CHEBI:29035"/>
    </cofactor>
    <text evidence="12">Probably binds two magnesium or manganese ions per subunit.</text>
</comment>
<dbReference type="EMBL" id="OA889134">
    <property type="protein sequence ID" value="CAD7284147.1"/>
    <property type="molecule type" value="Genomic_DNA"/>
</dbReference>
<feature type="site" description="Transition state stabilizer" evidence="13">
    <location>
        <position position="196"/>
    </location>
</feature>
<evidence type="ECO:0000256" key="8">
    <source>
        <dbReference type="ARBA" id="ARBA00022833"/>
    </source>
</evidence>
<dbReference type="PANTHER" id="PTHR22748:SF4">
    <property type="entry name" value="DNA-(APURINIC OR APYRIMIDINIC SITE) ENDONUCLEASE 2"/>
    <property type="match status" value="1"/>
</dbReference>
<accession>A0A7R9GKV5</accession>
<evidence type="ECO:0000256" key="9">
    <source>
        <dbReference type="ARBA" id="ARBA00022842"/>
    </source>
</evidence>
<comment type="similarity">
    <text evidence="2">Belongs to the DNA repair enzymes AP/ExoA family.</text>
</comment>
<feature type="active site" description="Proton donor/acceptor" evidence="11">
    <location>
        <position position="194"/>
    </location>
</feature>
<dbReference type="SUPFAM" id="SSF56219">
    <property type="entry name" value="DNase I-like"/>
    <property type="match status" value="1"/>
</dbReference>
<name>A0A7R9GKV5_9CRUS</name>
<dbReference type="Gene3D" id="3.60.10.10">
    <property type="entry name" value="Endonuclease/exonuclease/phosphatase"/>
    <property type="match status" value="1"/>
</dbReference>
<keyword evidence="17" id="KW-1185">Reference proteome</keyword>
<dbReference type="PANTHER" id="PTHR22748">
    <property type="entry name" value="AP ENDONUCLEASE"/>
    <property type="match status" value="1"/>
</dbReference>
<dbReference type="Pfam" id="PF03372">
    <property type="entry name" value="Exo_endo_phos"/>
    <property type="match status" value="1"/>
</dbReference>
<evidence type="ECO:0000256" key="13">
    <source>
        <dbReference type="PIRSR" id="PIRSR604808-3"/>
    </source>
</evidence>
<dbReference type="EC" id="3.1.11.2" evidence="3"/>
<dbReference type="InterPro" id="IPR022542">
    <property type="entry name" value="FOCAD/RST1_DUF3730"/>
</dbReference>
<gene>
    <name evidence="16" type="ORF">NMOB1V02_LOCUS11754</name>
</gene>
<feature type="domain" description="GRF-type" evidence="15">
    <location>
        <begin position="432"/>
        <end position="480"/>
    </location>
</feature>
<feature type="site" description="Important for catalytic activity" evidence="13">
    <location>
        <position position="272"/>
    </location>
</feature>
<reference evidence="16" key="1">
    <citation type="submission" date="2020-11" db="EMBL/GenBank/DDBJ databases">
        <authorList>
            <person name="Tran Van P."/>
        </authorList>
    </citation>
    <scope>NUCLEOTIDE SEQUENCE</scope>
</reference>
<evidence type="ECO:0000256" key="14">
    <source>
        <dbReference type="PROSITE-ProRule" id="PRU01343"/>
    </source>
</evidence>
<feature type="binding site" evidence="12">
    <location>
        <position position="194"/>
    </location>
    <ligand>
        <name>Mg(2+)</name>
        <dbReference type="ChEBI" id="CHEBI:18420"/>
        <label>1</label>
    </ligand>
</feature>
<organism evidence="16">
    <name type="scientific">Notodromas monacha</name>
    <dbReference type="NCBI Taxonomy" id="399045"/>
    <lineage>
        <taxon>Eukaryota</taxon>
        <taxon>Metazoa</taxon>
        <taxon>Ecdysozoa</taxon>
        <taxon>Arthropoda</taxon>
        <taxon>Crustacea</taxon>
        <taxon>Oligostraca</taxon>
        <taxon>Ostracoda</taxon>
        <taxon>Podocopa</taxon>
        <taxon>Podocopida</taxon>
        <taxon>Cypridocopina</taxon>
        <taxon>Cypridoidea</taxon>
        <taxon>Cyprididae</taxon>
        <taxon>Notodromas</taxon>
    </lineage>
</organism>
<feature type="binding site" evidence="12">
    <location>
        <position position="298"/>
    </location>
    <ligand>
        <name>Mg(2+)</name>
        <dbReference type="ChEBI" id="CHEBI:18420"/>
        <label>1</label>
    </ligand>
</feature>
<feature type="active site" evidence="11">
    <location>
        <position position="151"/>
    </location>
</feature>
<feature type="binding site" evidence="12">
    <location>
        <position position="196"/>
    </location>
    <ligand>
        <name>Mg(2+)</name>
        <dbReference type="ChEBI" id="CHEBI:18420"/>
        <label>1</label>
    </ligand>
</feature>
<evidence type="ECO:0000313" key="17">
    <source>
        <dbReference type="Proteomes" id="UP000678499"/>
    </source>
</evidence>
<dbReference type="EMBL" id="CAJPEX010007097">
    <property type="protein sequence ID" value="CAG0924299.1"/>
    <property type="molecule type" value="Genomic_DNA"/>
</dbReference>
<dbReference type="GO" id="GO:0003906">
    <property type="term" value="F:DNA-(apurinic or apyrimidinic site) endonuclease activity"/>
    <property type="evidence" value="ECO:0007669"/>
    <property type="project" value="TreeGrafter"/>
</dbReference>
<evidence type="ECO:0000256" key="4">
    <source>
        <dbReference type="ARBA" id="ARBA00013541"/>
    </source>
</evidence>
<feature type="binding site" evidence="12">
    <location>
        <position position="297"/>
    </location>
    <ligand>
        <name>Mg(2+)</name>
        <dbReference type="ChEBI" id="CHEBI:18420"/>
        <label>1</label>
    </ligand>
</feature>
<evidence type="ECO:0000256" key="10">
    <source>
        <dbReference type="ARBA" id="ARBA00023242"/>
    </source>
</evidence>
<evidence type="ECO:0000256" key="12">
    <source>
        <dbReference type="PIRSR" id="PIRSR604808-2"/>
    </source>
</evidence>
<evidence type="ECO:0000256" key="3">
    <source>
        <dbReference type="ARBA" id="ARBA00012115"/>
    </source>
</evidence>
<dbReference type="InterPro" id="IPR010666">
    <property type="entry name" value="Znf_GRF"/>
</dbReference>
<dbReference type="Proteomes" id="UP000678499">
    <property type="component" value="Unassembled WGS sequence"/>
</dbReference>
<evidence type="ECO:0000256" key="11">
    <source>
        <dbReference type="PIRSR" id="PIRSR604808-1"/>
    </source>
</evidence>
<dbReference type="InterPro" id="IPR005135">
    <property type="entry name" value="Endo/exonuclease/phosphatase"/>
</dbReference>
<keyword evidence="9 12" id="KW-0460">Magnesium</keyword>
<protein>
    <recommendedName>
        <fullName evidence="4">DNA-(apurinic or apyrimidinic site) endonuclease 2</fullName>
        <ecNumber evidence="3">3.1.11.2</ecNumber>
    </recommendedName>
</protein>
<keyword evidence="5 12" id="KW-0479">Metal-binding</keyword>
<evidence type="ECO:0000313" key="16">
    <source>
        <dbReference type="EMBL" id="CAD7284147.1"/>
    </source>
</evidence>
<dbReference type="GO" id="GO:0008311">
    <property type="term" value="F:double-stranded DNA 3'-5' DNA exonuclease activity"/>
    <property type="evidence" value="ECO:0007669"/>
    <property type="project" value="UniProtKB-EC"/>
</dbReference>
<evidence type="ECO:0000259" key="15">
    <source>
        <dbReference type="PROSITE" id="PS51999"/>
    </source>
</evidence>
<dbReference type="NCBIfam" id="TIGR00633">
    <property type="entry name" value="xth"/>
    <property type="match status" value="1"/>
</dbReference>
<proteinExistence type="inferred from homology"/>
<keyword evidence="10" id="KW-0539">Nucleus</keyword>
<keyword evidence="8" id="KW-0862">Zinc</keyword>